<dbReference type="Proteomes" id="UP001307889">
    <property type="component" value="Chromosome 8"/>
</dbReference>
<name>A0ABN7B1R7_9HEMI</name>
<reference evidence="1 2" key="1">
    <citation type="submission" date="2023-09" db="EMBL/GenBank/DDBJ databases">
        <title>Nesidiocoris tenuis whole genome shotgun sequence.</title>
        <authorList>
            <person name="Shibata T."/>
            <person name="Shimoda M."/>
            <person name="Kobayashi T."/>
            <person name="Uehara T."/>
        </authorList>
    </citation>
    <scope>NUCLEOTIDE SEQUENCE [LARGE SCALE GENOMIC DNA]</scope>
    <source>
        <strain evidence="1 2">Japan</strain>
    </source>
</reference>
<protein>
    <submittedName>
        <fullName evidence="1">Uncharacterized protein</fullName>
    </submittedName>
</protein>
<keyword evidence="2" id="KW-1185">Reference proteome</keyword>
<dbReference type="EMBL" id="AP028916">
    <property type="protein sequence ID" value="BES97111.1"/>
    <property type="molecule type" value="Genomic_DNA"/>
</dbReference>
<evidence type="ECO:0000313" key="1">
    <source>
        <dbReference type="EMBL" id="BES97111.1"/>
    </source>
</evidence>
<gene>
    <name evidence="1" type="ORF">NTJ_09925</name>
</gene>
<accession>A0ABN7B1R7</accession>
<evidence type="ECO:0000313" key="2">
    <source>
        <dbReference type="Proteomes" id="UP001307889"/>
    </source>
</evidence>
<sequence length="201" mass="22401">MLTSDERPPTIDSFQVDQDVYLAEENSVPRVCTDIVSWAGPSLASEAADKSSGSKRLLRKYHFAERGANLKYTPALEGMLGVALIYLQLLVKYTNQMPHVGELYRQSEIAKPSGSIRLPALFWMLWVRLKFLNTRIWQKTSKIATALSWSGNKDILVQTIESSIKTCETCRSSQELIADLADGVETLCVDFGVDPSIASLR</sequence>
<organism evidence="1 2">
    <name type="scientific">Nesidiocoris tenuis</name>
    <dbReference type="NCBI Taxonomy" id="355587"/>
    <lineage>
        <taxon>Eukaryota</taxon>
        <taxon>Metazoa</taxon>
        <taxon>Ecdysozoa</taxon>
        <taxon>Arthropoda</taxon>
        <taxon>Hexapoda</taxon>
        <taxon>Insecta</taxon>
        <taxon>Pterygota</taxon>
        <taxon>Neoptera</taxon>
        <taxon>Paraneoptera</taxon>
        <taxon>Hemiptera</taxon>
        <taxon>Heteroptera</taxon>
        <taxon>Panheteroptera</taxon>
        <taxon>Cimicomorpha</taxon>
        <taxon>Miridae</taxon>
        <taxon>Dicyphina</taxon>
        <taxon>Nesidiocoris</taxon>
    </lineage>
</organism>
<proteinExistence type="predicted"/>